<evidence type="ECO:0000256" key="6">
    <source>
        <dbReference type="PROSITE-ProRule" id="PRU00277"/>
    </source>
</evidence>
<dbReference type="EC" id="5.2.1.8" evidence="2 6"/>
<dbReference type="Gene3D" id="3.10.50.40">
    <property type="match status" value="1"/>
</dbReference>
<dbReference type="Pfam" id="PF00254">
    <property type="entry name" value="FKBP_C"/>
    <property type="match status" value="1"/>
</dbReference>
<keyword evidence="4 6" id="KW-0413">Isomerase</keyword>
<dbReference type="OrthoDB" id="1902587at2759"/>
<dbReference type="GO" id="GO:0005737">
    <property type="term" value="C:cytoplasm"/>
    <property type="evidence" value="ECO:0007669"/>
    <property type="project" value="TreeGrafter"/>
</dbReference>
<comment type="similarity">
    <text evidence="5">Belongs to the FKBP-type PPIase family. FKBP1 subfamily.</text>
</comment>
<dbReference type="InterPro" id="IPR001179">
    <property type="entry name" value="PPIase_FKBP_dom"/>
</dbReference>
<evidence type="ECO:0000256" key="2">
    <source>
        <dbReference type="ARBA" id="ARBA00013194"/>
    </source>
</evidence>
<dbReference type="GO" id="GO:0003755">
    <property type="term" value="F:peptidyl-prolyl cis-trans isomerase activity"/>
    <property type="evidence" value="ECO:0007669"/>
    <property type="project" value="UniProtKB-KW"/>
</dbReference>
<feature type="domain" description="PPIase FKBP-type" evidence="7">
    <location>
        <begin position="21"/>
        <end position="111"/>
    </location>
</feature>
<dbReference type="SUPFAM" id="SSF54534">
    <property type="entry name" value="FKBP-like"/>
    <property type="match status" value="1"/>
</dbReference>
<dbReference type="AlphaFoldDB" id="A0A9Q3E377"/>
<accession>A0A9Q3E377</accession>
<sequence length="113" mass="12249">MSSLEIYSISPGDGKTFPAPGDTVTIHYVGTLETKDGQQFDSSRSRGKPFTCQIGVGRVIKGWDQGVVQLSLGQKAYLKCPPELAYGQAGYPNAIPPNATLWFEVELLKIQTS</sequence>
<gene>
    <name evidence="8" type="ORF">O181_053724</name>
</gene>
<dbReference type="EMBL" id="AVOT02023761">
    <property type="protein sequence ID" value="MBW0514009.1"/>
    <property type="molecule type" value="Genomic_DNA"/>
</dbReference>
<keyword evidence="3 6" id="KW-0697">Rotamase</keyword>
<evidence type="ECO:0000313" key="9">
    <source>
        <dbReference type="Proteomes" id="UP000765509"/>
    </source>
</evidence>
<dbReference type="Proteomes" id="UP000765509">
    <property type="component" value="Unassembled WGS sequence"/>
</dbReference>
<reference evidence="8" key="1">
    <citation type="submission" date="2021-03" db="EMBL/GenBank/DDBJ databases">
        <title>Draft genome sequence of rust myrtle Austropuccinia psidii MF-1, a brazilian biotype.</title>
        <authorList>
            <person name="Quecine M.C."/>
            <person name="Pachon D.M.R."/>
            <person name="Bonatelli M.L."/>
            <person name="Correr F.H."/>
            <person name="Franceschini L.M."/>
            <person name="Leite T.F."/>
            <person name="Margarido G.R.A."/>
            <person name="Almeida C.A."/>
            <person name="Ferrarezi J.A."/>
            <person name="Labate C.A."/>
        </authorList>
    </citation>
    <scope>NUCLEOTIDE SEQUENCE</scope>
    <source>
        <strain evidence="8">MF-1</strain>
    </source>
</reference>
<evidence type="ECO:0000256" key="4">
    <source>
        <dbReference type="ARBA" id="ARBA00023235"/>
    </source>
</evidence>
<evidence type="ECO:0000259" key="7">
    <source>
        <dbReference type="PROSITE" id="PS50059"/>
    </source>
</evidence>
<dbReference type="InterPro" id="IPR050689">
    <property type="entry name" value="FKBP-type_PPIase"/>
</dbReference>
<evidence type="ECO:0000256" key="1">
    <source>
        <dbReference type="ARBA" id="ARBA00000971"/>
    </source>
</evidence>
<dbReference type="PANTHER" id="PTHR10516:SF443">
    <property type="entry name" value="FK506-BINDING PROTEIN 59-RELATED"/>
    <property type="match status" value="1"/>
</dbReference>
<dbReference type="InterPro" id="IPR046357">
    <property type="entry name" value="PPIase_dom_sf"/>
</dbReference>
<comment type="caution">
    <text evidence="8">The sequence shown here is derived from an EMBL/GenBank/DDBJ whole genome shotgun (WGS) entry which is preliminary data.</text>
</comment>
<comment type="catalytic activity">
    <reaction evidence="1 6">
        <text>[protein]-peptidylproline (omega=180) = [protein]-peptidylproline (omega=0)</text>
        <dbReference type="Rhea" id="RHEA:16237"/>
        <dbReference type="Rhea" id="RHEA-COMP:10747"/>
        <dbReference type="Rhea" id="RHEA-COMP:10748"/>
        <dbReference type="ChEBI" id="CHEBI:83833"/>
        <dbReference type="ChEBI" id="CHEBI:83834"/>
        <dbReference type="EC" id="5.2.1.8"/>
    </reaction>
</comment>
<dbReference type="PROSITE" id="PS50059">
    <property type="entry name" value="FKBP_PPIASE"/>
    <property type="match status" value="1"/>
</dbReference>
<protein>
    <recommendedName>
        <fullName evidence="2 6">peptidylprolyl isomerase</fullName>
        <ecNumber evidence="2 6">5.2.1.8</ecNumber>
    </recommendedName>
</protein>
<name>A0A9Q3E377_9BASI</name>
<proteinExistence type="inferred from homology"/>
<keyword evidence="9" id="KW-1185">Reference proteome</keyword>
<organism evidence="8 9">
    <name type="scientific">Austropuccinia psidii MF-1</name>
    <dbReference type="NCBI Taxonomy" id="1389203"/>
    <lineage>
        <taxon>Eukaryota</taxon>
        <taxon>Fungi</taxon>
        <taxon>Dikarya</taxon>
        <taxon>Basidiomycota</taxon>
        <taxon>Pucciniomycotina</taxon>
        <taxon>Pucciniomycetes</taxon>
        <taxon>Pucciniales</taxon>
        <taxon>Sphaerophragmiaceae</taxon>
        <taxon>Austropuccinia</taxon>
    </lineage>
</organism>
<evidence type="ECO:0000256" key="3">
    <source>
        <dbReference type="ARBA" id="ARBA00023110"/>
    </source>
</evidence>
<evidence type="ECO:0000256" key="5">
    <source>
        <dbReference type="ARBA" id="ARBA00038106"/>
    </source>
</evidence>
<dbReference type="FunFam" id="3.10.50.40:FF:000025">
    <property type="entry name" value="Peptidylprolyl isomerase"/>
    <property type="match status" value="1"/>
</dbReference>
<evidence type="ECO:0000313" key="8">
    <source>
        <dbReference type="EMBL" id="MBW0514009.1"/>
    </source>
</evidence>
<dbReference type="PANTHER" id="PTHR10516">
    <property type="entry name" value="PEPTIDYL-PROLYL CIS-TRANS ISOMERASE"/>
    <property type="match status" value="1"/>
</dbReference>